<dbReference type="RefSeq" id="WP_123957257.1">
    <property type="nucleotide sequence ID" value="NZ_CP015029.1"/>
</dbReference>
<keyword evidence="2" id="KW-0813">Transport</keyword>
<dbReference type="SUPFAM" id="SSF56935">
    <property type="entry name" value="Porins"/>
    <property type="match status" value="1"/>
</dbReference>
<protein>
    <submittedName>
        <fullName evidence="12">Porin</fullName>
    </submittedName>
</protein>
<reference evidence="13 14" key="2">
    <citation type="submission" date="2018-11" db="EMBL/GenBank/DDBJ databases">
        <title>Genomic Encyclopedia of Type Strains, Phase IV (KMG-IV): sequencing the most valuable type-strain genomes for metagenomic binning, comparative biology and taxonomic classification.</title>
        <authorList>
            <person name="Goeker M."/>
        </authorList>
    </citation>
    <scope>NUCLEOTIDE SEQUENCE [LARGE SCALE GENOMIC DNA]</scope>
    <source>
        <strain evidence="13 14">DSM 25797</strain>
    </source>
</reference>
<accession>A0AAE6X5Q0</accession>
<keyword evidence="14" id="KW-1185">Reference proteome</keyword>
<dbReference type="GO" id="GO:0006811">
    <property type="term" value="P:monoatomic ion transport"/>
    <property type="evidence" value="ECO:0007669"/>
    <property type="project" value="UniProtKB-KW"/>
</dbReference>
<dbReference type="KEGG" id="fcl:A4G17_04455"/>
<evidence type="ECO:0000256" key="8">
    <source>
        <dbReference type="ARBA" id="ARBA00023136"/>
    </source>
</evidence>
<evidence type="ECO:0000259" key="11">
    <source>
        <dbReference type="Pfam" id="PF13609"/>
    </source>
</evidence>
<evidence type="ECO:0000313" key="12">
    <source>
        <dbReference type="EMBL" id="QIM64737.1"/>
    </source>
</evidence>
<evidence type="ECO:0000256" key="1">
    <source>
        <dbReference type="ARBA" id="ARBA00004571"/>
    </source>
</evidence>
<evidence type="ECO:0000256" key="6">
    <source>
        <dbReference type="ARBA" id="ARBA00023065"/>
    </source>
</evidence>
<dbReference type="CDD" id="cd00342">
    <property type="entry name" value="gram_neg_porins"/>
    <property type="match status" value="1"/>
</dbReference>
<keyword evidence="5 10" id="KW-0732">Signal</keyword>
<dbReference type="GO" id="GO:0015288">
    <property type="term" value="F:porin activity"/>
    <property type="evidence" value="ECO:0007669"/>
    <property type="project" value="UniProtKB-KW"/>
</dbReference>
<keyword evidence="9" id="KW-0998">Cell outer membrane</keyword>
<evidence type="ECO:0000313" key="13">
    <source>
        <dbReference type="EMBL" id="RPE92342.1"/>
    </source>
</evidence>
<evidence type="ECO:0000313" key="14">
    <source>
        <dbReference type="Proteomes" id="UP000276901"/>
    </source>
</evidence>
<evidence type="ECO:0000313" key="15">
    <source>
        <dbReference type="Proteomes" id="UP000502287"/>
    </source>
</evidence>
<dbReference type="EMBL" id="RKQT01000003">
    <property type="protein sequence ID" value="RPE92342.1"/>
    <property type="molecule type" value="Genomic_DNA"/>
</dbReference>
<keyword evidence="3" id="KW-1134">Transmembrane beta strand</keyword>
<evidence type="ECO:0000256" key="9">
    <source>
        <dbReference type="ARBA" id="ARBA00023237"/>
    </source>
</evidence>
<sequence>MKKDLFVLSALALATASSQAYTLLESKETGTKIDLTGSARLVWKSTSEKVHANGETHKEHINHAVANNGTRFGFKLKQEFDEDFYALGRVEWRFRGKAPSQHDFDDIYTRQLYAGIGSYTFGELTYGHQFTIADEVKQTDLGNTLSLSDGLLNGFERKSIQYVYNVIDGLKFGGFYGDHSKRSSNGLDRKNKRKDVMGAGVIYDYKFADNQHARFGTGMTRERSFNRDHSLFNYTAYSFGTAYTYGKTTVGLDLERGETKNKGIIGNKDVQKEVRTVLEYKFIPELRAYTMYAYKMNTRNVVNSRKQENKTHQFMVGTEYYFIPKYVKGFVEAATSRTKQNISGANSSKTRDNVVAIGVRAYW</sequence>
<dbReference type="InterPro" id="IPR023614">
    <property type="entry name" value="Porin_dom_sf"/>
</dbReference>
<keyword evidence="8" id="KW-0472">Membrane</keyword>
<comment type="subcellular location">
    <subcellularLocation>
        <location evidence="1">Cell outer membrane</location>
        <topology evidence="1">Multi-pass membrane protein</topology>
    </subcellularLocation>
</comment>
<evidence type="ECO:0000256" key="7">
    <source>
        <dbReference type="ARBA" id="ARBA00023114"/>
    </source>
</evidence>
<keyword evidence="7" id="KW-0626">Porin</keyword>
<evidence type="ECO:0000256" key="3">
    <source>
        <dbReference type="ARBA" id="ARBA00022452"/>
    </source>
</evidence>
<dbReference type="AlphaFoldDB" id="A0AAE6X5Q0"/>
<dbReference type="Proteomes" id="UP000276901">
    <property type="component" value="Unassembled WGS sequence"/>
</dbReference>
<dbReference type="InterPro" id="IPR033900">
    <property type="entry name" value="Gram_neg_porin_domain"/>
</dbReference>
<evidence type="ECO:0000256" key="10">
    <source>
        <dbReference type="SAM" id="SignalP"/>
    </source>
</evidence>
<reference evidence="12 15" key="1">
    <citation type="submission" date="2016-03" db="EMBL/GenBank/DDBJ databases">
        <authorList>
            <person name="Hansen M.J."/>
            <person name="Bojesen A.M."/>
            <person name="Planet P."/>
        </authorList>
    </citation>
    <scope>NUCLEOTIDE SEQUENCE [LARGE SCALE GENOMIC DNA]</scope>
    <source>
        <strain evidence="12 15">HPA 21</strain>
    </source>
</reference>
<proteinExistence type="predicted"/>
<evidence type="ECO:0000256" key="2">
    <source>
        <dbReference type="ARBA" id="ARBA00022448"/>
    </source>
</evidence>
<dbReference type="Proteomes" id="UP000502287">
    <property type="component" value="Chromosome"/>
</dbReference>
<gene>
    <name evidence="12" type="ORF">A4G17_04455</name>
    <name evidence="13" type="ORF">EDC49_1640</name>
</gene>
<dbReference type="PANTHER" id="PTHR34501">
    <property type="entry name" value="PROTEIN YDDL-RELATED"/>
    <property type="match status" value="1"/>
</dbReference>
<dbReference type="Gene3D" id="2.40.160.10">
    <property type="entry name" value="Porin"/>
    <property type="match status" value="1"/>
</dbReference>
<feature type="chain" id="PRO_5042270857" evidence="10">
    <location>
        <begin position="21"/>
        <end position="363"/>
    </location>
</feature>
<dbReference type="GO" id="GO:0009279">
    <property type="term" value="C:cell outer membrane"/>
    <property type="evidence" value="ECO:0007669"/>
    <property type="project" value="UniProtKB-SubCell"/>
</dbReference>
<dbReference type="PANTHER" id="PTHR34501:SF2">
    <property type="entry name" value="OUTER MEMBRANE PORIN F-RELATED"/>
    <property type="match status" value="1"/>
</dbReference>
<feature type="domain" description="Porin" evidence="11">
    <location>
        <begin position="9"/>
        <end position="338"/>
    </location>
</feature>
<name>A0AAE6X5Q0_9PAST</name>
<dbReference type="GO" id="GO:0046930">
    <property type="term" value="C:pore complex"/>
    <property type="evidence" value="ECO:0007669"/>
    <property type="project" value="UniProtKB-KW"/>
</dbReference>
<evidence type="ECO:0000256" key="4">
    <source>
        <dbReference type="ARBA" id="ARBA00022692"/>
    </source>
</evidence>
<feature type="signal peptide" evidence="10">
    <location>
        <begin position="1"/>
        <end position="20"/>
    </location>
</feature>
<evidence type="ECO:0000256" key="5">
    <source>
        <dbReference type="ARBA" id="ARBA00022729"/>
    </source>
</evidence>
<dbReference type="Pfam" id="PF13609">
    <property type="entry name" value="Porin_4"/>
    <property type="match status" value="1"/>
</dbReference>
<keyword evidence="4" id="KW-0812">Transmembrane</keyword>
<keyword evidence="6" id="KW-0406">Ion transport</keyword>
<organism evidence="12 15">
    <name type="scientific">Frederiksenia canicola</name>
    <dbReference type="NCBI Taxonomy" id="123824"/>
    <lineage>
        <taxon>Bacteria</taxon>
        <taxon>Pseudomonadati</taxon>
        <taxon>Pseudomonadota</taxon>
        <taxon>Gammaproteobacteria</taxon>
        <taxon>Pasteurellales</taxon>
        <taxon>Pasteurellaceae</taxon>
        <taxon>Frederiksenia</taxon>
    </lineage>
</organism>
<dbReference type="EMBL" id="CP015029">
    <property type="protein sequence ID" value="QIM64737.1"/>
    <property type="molecule type" value="Genomic_DNA"/>
</dbReference>
<dbReference type="InterPro" id="IPR050298">
    <property type="entry name" value="Gram-neg_bact_OMP"/>
</dbReference>